<evidence type="ECO:0000313" key="3">
    <source>
        <dbReference type="EMBL" id="MBI5170528.1"/>
    </source>
</evidence>
<name>A0A933SHP9_UNCEI</name>
<dbReference type="AlphaFoldDB" id="A0A933SHP9"/>
<evidence type="ECO:0000256" key="1">
    <source>
        <dbReference type="ARBA" id="ARBA00023125"/>
    </source>
</evidence>
<gene>
    <name evidence="3" type="ORF">HZA61_13655</name>
</gene>
<accession>A0A933SHP9</accession>
<dbReference type="EMBL" id="JACRIW010000097">
    <property type="protein sequence ID" value="MBI5170528.1"/>
    <property type="molecule type" value="Genomic_DNA"/>
</dbReference>
<comment type="caution">
    <text evidence="3">The sequence shown here is derived from an EMBL/GenBank/DDBJ whole genome shotgun (WGS) entry which is preliminary data.</text>
</comment>
<dbReference type="GO" id="GO:0004519">
    <property type="term" value="F:endonuclease activity"/>
    <property type="evidence" value="ECO:0007669"/>
    <property type="project" value="InterPro"/>
</dbReference>
<keyword evidence="1" id="KW-0238">DNA-binding</keyword>
<protein>
    <submittedName>
        <fullName evidence="3">DUF1016 family protein</fullName>
    </submittedName>
</protein>
<reference evidence="3" key="1">
    <citation type="submission" date="2020-07" db="EMBL/GenBank/DDBJ databases">
        <title>Huge and variable diversity of episymbiotic CPR bacteria and DPANN archaea in groundwater ecosystems.</title>
        <authorList>
            <person name="He C.Y."/>
            <person name="Keren R."/>
            <person name="Whittaker M."/>
            <person name="Farag I.F."/>
            <person name="Doudna J."/>
            <person name="Cate J.H.D."/>
            <person name="Banfield J.F."/>
        </authorList>
    </citation>
    <scope>NUCLEOTIDE SEQUENCE</scope>
    <source>
        <strain evidence="3">NC_groundwater_1813_Pr3_B-0.1um_71_17</strain>
    </source>
</reference>
<dbReference type="Proteomes" id="UP000696931">
    <property type="component" value="Unassembled WGS sequence"/>
</dbReference>
<dbReference type="Pfam" id="PF01939">
    <property type="entry name" value="NucS_C"/>
    <property type="match status" value="1"/>
</dbReference>
<evidence type="ECO:0000313" key="4">
    <source>
        <dbReference type="Proteomes" id="UP000696931"/>
    </source>
</evidence>
<organism evidence="3 4">
    <name type="scientific">Eiseniibacteriota bacterium</name>
    <dbReference type="NCBI Taxonomy" id="2212470"/>
    <lineage>
        <taxon>Bacteria</taxon>
        <taxon>Candidatus Eiseniibacteriota</taxon>
    </lineage>
</organism>
<evidence type="ECO:0000259" key="2">
    <source>
        <dbReference type="Pfam" id="PF01939"/>
    </source>
</evidence>
<dbReference type="CDD" id="cd22341">
    <property type="entry name" value="NucS-like"/>
    <property type="match status" value="1"/>
</dbReference>
<dbReference type="InterPro" id="IPR048301">
    <property type="entry name" value="NucS_C"/>
</dbReference>
<sequence length="327" mass="37150">MIADRDGVLARYQPTFRSENLPKLTADEFKSFLVFRNNRHWVGLHRKGPEVCADMPRLRNALALLVDESRPIAERINDLAPGRPKAVSGMGRGIMTAVLLVAFPDKYGVWNNTSQGAMEQLGVWPEFDRGMTLGARYARVNSVILEVARELEVDLWTLDGLWWRAVSTDSVDAAVESESVPEVTGEAQAQFESSFGLERHLHDFLVDNWDNTDLGRDWVLHSEDGEVVGYEYPTPIGRIDLLARHKREKRWLVVELKREQSSDSTVGQALRYMGYVREHVAEKGEQVEGLIISHSGDDKIRYALEMTPAVNLMLYEVDFRLRPAKRS</sequence>
<feature type="domain" description="Endonuclease NucS C-terminal" evidence="2">
    <location>
        <begin position="226"/>
        <end position="295"/>
    </location>
</feature>
<dbReference type="InterPro" id="IPR011856">
    <property type="entry name" value="tRNA_endonuc-like_dom_sf"/>
</dbReference>
<dbReference type="GO" id="GO:0003677">
    <property type="term" value="F:DNA binding"/>
    <property type="evidence" value="ECO:0007669"/>
    <property type="project" value="UniProtKB-KW"/>
</dbReference>
<proteinExistence type="predicted"/>
<dbReference type="Gene3D" id="3.40.1350.10">
    <property type="match status" value="1"/>
</dbReference>
<dbReference type="InterPro" id="IPR002793">
    <property type="entry name" value="Endonuclease_NucS"/>
</dbReference>